<accession>A0A160INC5</accession>
<gene>
    <name evidence="12" type="ORF">ABE65_013215</name>
</gene>
<sequence>MLAVISAAVAPAIALLSFFYLKDKYETEPLSLVVKVYIFGVLLVFPIMVIQFGITEEMNVPSFVEAFFVSGTLEEFFKWFLVFYGAYLHEEFNEPYDGIVYATALSLGFASLENIFYLYTFGIEEALVRALLPVSGHALFGVIMGFYLGKGKFSTGRKKKIYLTLSLLLPIVLHGTFNFLLLSSTKYIFFYMFPFMIFLWWFALRKVRIANTALTPYSNPDAKTGI</sequence>
<dbReference type="GO" id="GO:0008233">
    <property type="term" value="F:peptidase activity"/>
    <property type="evidence" value="ECO:0007669"/>
    <property type="project" value="UniProtKB-KW"/>
</dbReference>
<evidence type="ECO:0000256" key="2">
    <source>
        <dbReference type="ARBA" id="ARBA00009165"/>
    </source>
</evidence>
<keyword evidence="9 11" id="KW-0472">Membrane</keyword>
<comment type="function">
    <text evidence="11">Involved in the degradation of specific anti-sigma factors.</text>
</comment>
<dbReference type="InterPro" id="IPR023596">
    <property type="entry name" value="Peptidase_PrsW_arch/bac"/>
</dbReference>
<dbReference type="InterPro" id="IPR026898">
    <property type="entry name" value="PrsW"/>
</dbReference>
<comment type="similarity">
    <text evidence="2 11">Belongs to the protease PrsW family.</text>
</comment>
<evidence type="ECO:0000256" key="7">
    <source>
        <dbReference type="ARBA" id="ARBA00022801"/>
    </source>
</evidence>
<evidence type="ECO:0000313" key="13">
    <source>
        <dbReference type="Proteomes" id="UP000076623"/>
    </source>
</evidence>
<keyword evidence="13" id="KW-1185">Reference proteome</keyword>
<name>A0A160INC5_9BACL</name>
<evidence type="ECO:0000256" key="8">
    <source>
        <dbReference type="ARBA" id="ARBA00022989"/>
    </source>
</evidence>
<evidence type="ECO:0000313" key="12">
    <source>
        <dbReference type="EMBL" id="ANC77704.1"/>
    </source>
</evidence>
<dbReference type="STRING" id="1221500.ABE65_013215"/>
<keyword evidence="4 11" id="KW-1003">Cell membrane</keyword>
<dbReference type="OrthoDB" id="5504276at2"/>
<keyword evidence="5 11" id="KW-0645">Protease</keyword>
<dbReference type="AlphaFoldDB" id="A0A160INC5"/>
<proteinExistence type="inferred from homology"/>
<keyword evidence="7 11" id="KW-0378">Hydrolase</keyword>
<evidence type="ECO:0000256" key="6">
    <source>
        <dbReference type="ARBA" id="ARBA00022692"/>
    </source>
</evidence>
<dbReference type="PANTHER" id="PTHR36844">
    <property type="entry name" value="PROTEASE PRSW"/>
    <property type="match status" value="1"/>
</dbReference>
<evidence type="ECO:0000256" key="10">
    <source>
        <dbReference type="ARBA" id="ARBA00030345"/>
    </source>
</evidence>
<dbReference type="GO" id="GO:0005886">
    <property type="term" value="C:plasma membrane"/>
    <property type="evidence" value="ECO:0007669"/>
    <property type="project" value="UniProtKB-SubCell"/>
</dbReference>
<comment type="subcellular location">
    <subcellularLocation>
        <location evidence="1">Cell membrane</location>
        <topology evidence="1">Multi-pass membrane protein</topology>
    </subcellularLocation>
</comment>
<dbReference type="KEGG" id="fpn:ABE65_013215"/>
<evidence type="ECO:0000256" key="4">
    <source>
        <dbReference type="ARBA" id="ARBA00022475"/>
    </source>
</evidence>
<evidence type="ECO:0000256" key="5">
    <source>
        <dbReference type="ARBA" id="ARBA00022670"/>
    </source>
</evidence>
<evidence type="ECO:0000256" key="11">
    <source>
        <dbReference type="PIRNR" id="PIRNR016933"/>
    </source>
</evidence>
<dbReference type="EC" id="3.4.-.-" evidence="11"/>
<keyword evidence="6" id="KW-0812">Transmembrane</keyword>
<evidence type="ECO:0000256" key="3">
    <source>
        <dbReference type="ARBA" id="ARBA00018997"/>
    </source>
</evidence>
<dbReference type="PANTHER" id="PTHR36844:SF1">
    <property type="entry name" value="PROTEASE PRSW"/>
    <property type="match status" value="1"/>
</dbReference>
<evidence type="ECO:0000256" key="9">
    <source>
        <dbReference type="ARBA" id="ARBA00023136"/>
    </source>
</evidence>
<dbReference type="Pfam" id="PF13367">
    <property type="entry name" value="PrsW-protease"/>
    <property type="match status" value="1"/>
</dbReference>
<organism evidence="12 13">
    <name type="scientific">Fictibacillus phosphorivorans</name>
    <dbReference type="NCBI Taxonomy" id="1221500"/>
    <lineage>
        <taxon>Bacteria</taxon>
        <taxon>Bacillati</taxon>
        <taxon>Bacillota</taxon>
        <taxon>Bacilli</taxon>
        <taxon>Bacillales</taxon>
        <taxon>Fictibacillaceae</taxon>
        <taxon>Fictibacillus</taxon>
    </lineage>
</organism>
<dbReference type="RefSeq" id="WP_066395731.1">
    <property type="nucleotide sequence ID" value="NZ_CP015378.1"/>
</dbReference>
<evidence type="ECO:0000256" key="1">
    <source>
        <dbReference type="ARBA" id="ARBA00004651"/>
    </source>
</evidence>
<dbReference type="PIRSF" id="PIRSF016933">
    <property type="entry name" value="PrsW"/>
    <property type="match status" value="1"/>
</dbReference>
<dbReference type="Proteomes" id="UP000076623">
    <property type="component" value="Chromosome"/>
</dbReference>
<protein>
    <recommendedName>
        <fullName evidence="3 11">Protease PrsW</fullName>
        <ecNumber evidence="11">3.4.-.-</ecNumber>
    </recommendedName>
    <alternativeName>
        <fullName evidence="10 11">Protease responsible for activating sigma-W</fullName>
    </alternativeName>
</protein>
<dbReference type="EMBL" id="CP015378">
    <property type="protein sequence ID" value="ANC77704.1"/>
    <property type="molecule type" value="Genomic_DNA"/>
</dbReference>
<dbReference type="GO" id="GO:0006508">
    <property type="term" value="P:proteolysis"/>
    <property type="evidence" value="ECO:0007669"/>
    <property type="project" value="UniProtKB-KW"/>
</dbReference>
<reference evidence="12 13" key="1">
    <citation type="submission" date="2016-04" db="EMBL/GenBank/DDBJ databases">
        <title>Complete genome sequence of Fictibacillus phosphorivorans G25-29, a strain toxic to nematodes.</title>
        <authorList>
            <person name="Zheng Z."/>
        </authorList>
    </citation>
    <scope>NUCLEOTIDE SEQUENCE [LARGE SCALE GENOMIC DNA]</scope>
    <source>
        <strain evidence="12 13">G25-29</strain>
    </source>
</reference>
<dbReference type="NCBIfam" id="NF033739">
    <property type="entry name" value="intramemb_PrsW"/>
    <property type="match status" value="1"/>
</dbReference>
<keyword evidence="8" id="KW-1133">Transmembrane helix</keyword>